<feature type="transmembrane region" description="Helical" evidence="1">
    <location>
        <begin position="7"/>
        <end position="29"/>
    </location>
</feature>
<evidence type="ECO:0000313" key="3">
    <source>
        <dbReference type="Proteomes" id="UP000018467"/>
    </source>
</evidence>
<dbReference type="Bgee" id="ENSAMXG00000029554">
    <property type="expression patterns" value="Expressed in muscle tissue and 8 other cell types or tissues"/>
</dbReference>
<reference evidence="2" key="3">
    <citation type="submission" date="2025-08" db="UniProtKB">
        <authorList>
            <consortium name="Ensembl"/>
        </authorList>
    </citation>
    <scope>IDENTIFICATION</scope>
</reference>
<evidence type="ECO:0000313" key="2">
    <source>
        <dbReference type="Ensembl" id="ENSAMXP00000040793.1"/>
    </source>
</evidence>
<dbReference type="Proteomes" id="UP000018467">
    <property type="component" value="Unassembled WGS sequence"/>
</dbReference>
<name>A0A3B1JER5_ASTMX</name>
<dbReference type="PRINTS" id="PR02045">
    <property type="entry name" value="F138DOMAIN"/>
</dbReference>
<keyword evidence="1" id="KW-0812">Transmembrane</keyword>
<evidence type="ECO:0000256" key="1">
    <source>
        <dbReference type="SAM" id="Phobius"/>
    </source>
</evidence>
<dbReference type="PANTHER" id="PTHR12138:SF162">
    <property type="entry name" value="CHROMOSOME UNDETERMINED SCAFFOLD_275, WHOLE GENOME SHOTGUN SEQUENCE"/>
    <property type="match status" value="1"/>
</dbReference>
<protein>
    <submittedName>
        <fullName evidence="2">Uncharacterized protein</fullName>
    </submittedName>
</protein>
<dbReference type="PANTHER" id="PTHR12138">
    <property type="entry name" value="PRIMATE-EXPANDED PROTEIN FAMILY"/>
    <property type="match status" value="1"/>
</dbReference>
<keyword evidence="1" id="KW-0472">Membrane</keyword>
<dbReference type="GeneTree" id="ENSGT01150000286943"/>
<accession>A0A3B1JER5</accession>
<reference evidence="2" key="4">
    <citation type="submission" date="2025-09" db="UniProtKB">
        <authorList>
            <consortium name="Ensembl"/>
        </authorList>
    </citation>
    <scope>IDENTIFICATION</scope>
</reference>
<dbReference type="Ensembl" id="ENSAMXT00000041731.1">
    <property type="protein sequence ID" value="ENSAMXP00000040793.1"/>
    <property type="gene ID" value="ENSAMXG00000029554.1"/>
</dbReference>
<dbReference type="AlphaFoldDB" id="A0A3B1JER5"/>
<organism evidence="2 3">
    <name type="scientific">Astyanax mexicanus</name>
    <name type="common">Blind cave fish</name>
    <name type="synonym">Astyanax fasciatus mexicanus</name>
    <dbReference type="NCBI Taxonomy" id="7994"/>
    <lineage>
        <taxon>Eukaryota</taxon>
        <taxon>Metazoa</taxon>
        <taxon>Chordata</taxon>
        <taxon>Craniata</taxon>
        <taxon>Vertebrata</taxon>
        <taxon>Euteleostomi</taxon>
        <taxon>Actinopterygii</taxon>
        <taxon>Neopterygii</taxon>
        <taxon>Teleostei</taxon>
        <taxon>Ostariophysi</taxon>
        <taxon>Characiformes</taxon>
        <taxon>Characoidei</taxon>
        <taxon>Acestrorhamphidae</taxon>
        <taxon>Acestrorhamphinae</taxon>
        <taxon>Astyanax</taxon>
    </lineage>
</organism>
<reference evidence="3" key="2">
    <citation type="journal article" date="2014" name="Nat. Commun.">
        <title>The cavefish genome reveals candidate genes for eye loss.</title>
        <authorList>
            <person name="McGaugh S.E."/>
            <person name="Gross J.B."/>
            <person name="Aken B."/>
            <person name="Blin M."/>
            <person name="Borowsky R."/>
            <person name="Chalopin D."/>
            <person name="Hinaux H."/>
            <person name="Jeffery W.R."/>
            <person name="Keene A."/>
            <person name="Ma L."/>
            <person name="Minx P."/>
            <person name="Murphy D."/>
            <person name="O'Quin K.E."/>
            <person name="Retaux S."/>
            <person name="Rohner N."/>
            <person name="Searle S.M."/>
            <person name="Stahl B.A."/>
            <person name="Tabin C."/>
            <person name="Volff J.N."/>
            <person name="Yoshizawa M."/>
            <person name="Warren W.C."/>
        </authorList>
    </citation>
    <scope>NUCLEOTIDE SEQUENCE [LARGE SCALE GENOMIC DNA]</scope>
    <source>
        <strain evidence="3">female</strain>
    </source>
</reference>
<keyword evidence="3" id="KW-1185">Reference proteome</keyword>
<reference evidence="3" key="1">
    <citation type="submission" date="2013-03" db="EMBL/GenBank/DDBJ databases">
        <authorList>
            <person name="Jeffery W."/>
            <person name="Warren W."/>
            <person name="Wilson R.K."/>
        </authorList>
    </citation>
    <scope>NUCLEOTIDE SEQUENCE</scope>
    <source>
        <strain evidence="3">female</strain>
    </source>
</reference>
<sequence length="118" mass="13232">LLFCFNLLVSHCVWCFFVHLFVCFCFVCLFETESCSVAQAGVQWRFSLLGLQCEPTAPSRLLILLFFYFYLRKVFHLSPSLNTVMAISVHCNLCLLGSSNSHASASQVAGITSMCHHA</sequence>
<keyword evidence="1" id="KW-1133">Transmembrane helix</keyword>
<proteinExistence type="predicted"/>